<dbReference type="SUPFAM" id="SSF81383">
    <property type="entry name" value="F-box domain"/>
    <property type="match status" value="1"/>
</dbReference>
<dbReference type="InterPro" id="IPR011044">
    <property type="entry name" value="Quino_amine_DH_bsu"/>
</dbReference>
<dbReference type="Pfam" id="PF24750">
    <property type="entry name" value="b-prop_At3g26010-like"/>
    <property type="match status" value="1"/>
</dbReference>
<evidence type="ECO:0000259" key="1">
    <source>
        <dbReference type="SMART" id="SM00256"/>
    </source>
</evidence>
<dbReference type="InterPro" id="IPR055290">
    <property type="entry name" value="At3g26010-like"/>
</dbReference>
<accession>A0A1E5VSZ2</accession>
<comment type="caution">
    <text evidence="2">The sequence shown here is derived from an EMBL/GenBank/DDBJ whole genome shotgun (WGS) entry which is preliminary data.</text>
</comment>
<dbReference type="Proteomes" id="UP000095767">
    <property type="component" value="Unassembled WGS sequence"/>
</dbReference>
<dbReference type="EMBL" id="LWDX02030595">
    <property type="protein sequence ID" value="OEL28194.1"/>
    <property type="molecule type" value="Genomic_DNA"/>
</dbReference>
<feature type="domain" description="F-box" evidence="1">
    <location>
        <begin position="20"/>
        <end position="60"/>
    </location>
</feature>
<proteinExistence type="predicted"/>
<gene>
    <name evidence="2" type="ORF">BAE44_0010789</name>
</gene>
<sequence>MDGHDLGPKLRAAVVPGTRVPDDALVEMFELLPAKSLHRFKCVSKAWCGLVRDPLHRQRFAQTLAGFLHADAVHDGGGVCESCRDDGGGGGPESTHRTCPHVMLANREITRRFINVSRMAEPLIDASFSFLPPRPAPPADADGEEFRDVILDASDGLVLLARVRKHEALDLHPPACYLVCNPATARWAAVPGSGWVPRSSQQMVRTYLLFDAAASPHAFHLLQFWLDEMDAVRAVHTYSSAEGEWTDRVLPWHDGGWRDWGRTMALIQPGTGCAVANGMLHLVVDTDGTTGPNILVALDEEGNTRRTIPLPRRDVVEKDWHSVFVARSQGRLHYIMCVRPPHGRLSEEHPLKLLIWVLEDHDAGEWVLKHTVSSPELFGRIACQFRVEYSVVAVHPDGNWVFFVRHWDRKLVAYDMDRREVIVVANLGAGGELGDELPTPYVPLYSETLALTNQQ</sequence>
<evidence type="ECO:0000313" key="3">
    <source>
        <dbReference type="Proteomes" id="UP000095767"/>
    </source>
</evidence>
<dbReference type="SMART" id="SM00256">
    <property type="entry name" value="FBOX"/>
    <property type="match status" value="1"/>
</dbReference>
<dbReference type="InterPro" id="IPR001810">
    <property type="entry name" value="F-box_dom"/>
</dbReference>
<reference evidence="2 3" key="1">
    <citation type="submission" date="2016-09" db="EMBL/GenBank/DDBJ databases">
        <title>The draft genome of Dichanthelium oligosanthes: A C3 panicoid grass species.</title>
        <authorList>
            <person name="Studer A.J."/>
            <person name="Schnable J.C."/>
            <person name="Brutnell T.P."/>
        </authorList>
    </citation>
    <scope>NUCLEOTIDE SEQUENCE [LARGE SCALE GENOMIC DNA]</scope>
    <source>
        <strain evidence="3">cv. Kellogg 1175</strain>
        <tissue evidence="2">Leaf</tissue>
    </source>
</reference>
<dbReference type="Pfam" id="PF00646">
    <property type="entry name" value="F-box"/>
    <property type="match status" value="1"/>
</dbReference>
<dbReference type="PANTHER" id="PTHR35546:SF52">
    <property type="entry name" value="RECEPTOR-LIKE KINASE-LIKE"/>
    <property type="match status" value="1"/>
</dbReference>
<protein>
    <recommendedName>
        <fullName evidence="1">F-box domain-containing protein</fullName>
    </recommendedName>
</protein>
<dbReference type="InterPro" id="IPR036047">
    <property type="entry name" value="F-box-like_dom_sf"/>
</dbReference>
<dbReference type="STRING" id="888268.A0A1E5VSZ2"/>
<dbReference type="PANTHER" id="PTHR35546">
    <property type="entry name" value="F-BOX PROTEIN INTERACTION DOMAIN PROTEIN-RELATED"/>
    <property type="match status" value="1"/>
</dbReference>
<evidence type="ECO:0000313" key="2">
    <source>
        <dbReference type="EMBL" id="OEL28194.1"/>
    </source>
</evidence>
<dbReference type="InterPro" id="IPR056592">
    <property type="entry name" value="Beta-prop_At3g26010-like"/>
</dbReference>
<organism evidence="2 3">
    <name type="scientific">Dichanthelium oligosanthes</name>
    <dbReference type="NCBI Taxonomy" id="888268"/>
    <lineage>
        <taxon>Eukaryota</taxon>
        <taxon>Viridiplantae</taxon>
        <taxon>Streptophyta</taxon>
        <taxon>Embryophyta</taxon>
        <taxon>Tracheophyta</taxon>
        <taxon>Spermatophyta</taxon>
        <taxon>Magnoliopsida</taxon>
        <taxon>Liliopsida</taxon>
        <taxon>Poales</taxon>
        <taxon>Poaceae</taxon>
        <taxon>PACMAD clade</taxon>
        <taxon>Panicoideae</taxon>
        <taxon>Panicodae</taxon>
        <taxon>Paniceae</taxon>
        <taxon>Dichantheliinae</taxon>
        <taxon>Dichanthelium</taxon>
    </lineage>
</organism>
<keyword evidence="3" id="KW-1185">Reference proteome</keyword>
<dbReference type="OrthoDB" id="674184at2759"/>
<name>A0A1E5VSZ2_9POAL</name>
<dbReference type="Gene3D" id="1.20.1280.50">
    <property type="match status" value="1"/>
</dbReference>
<dbReference type="AlphaFoldDB" id="A0A1E5VSZ2"/>
<dbReference type="SUPFAM" id="SSF50969">
    <property type="entry name" value="YVTN repeat-like/Quinoprotein amine dehydrogenase"/>
    <property type="match status" value="1"/>
</dbReference>